<evidence type="ECO:0000259" key="8">
    <source>
        <dbReference type="SMART" id="SM00644"/>
    </source>
</evidence>
<dbReference type="SUPFAM" id="SSF55846">
    <property type="entry name" value="N-acetylmuramoyl-L-alanine amidase-like"/>
    <property type="match status" value="1"/>
</dbReference>
<comment type="catalytic activity">
    <reaction evidence="1">
        <text>Hydrolyzes the link between N-acetylmuramoyl residues and L-amino acid residues in certain cell-wall glycopeptides.</text>
        <dbReference type="EC" id="3.5.1.28"/>
    </reaction>
</comment>
<dbReference type="Pfam" id="PF01510">
    <property type="entry name" value="Amidase_2"/>
    <property type="match status" value="1"/>
</dbReference>
<feature type="domain" description="N-acetylmuramoyl-L-alanine amidase" evidence="8">
    <location>
        <begin position="60"/>
        <end position="226"/>
    </location>
</feature>
<evidence type="ECO:0000256" key="4">
    <source>
        <dbReference type="ARBA" id="ARBA00023316"/>
    </source>
</evidence>
<accession>A0A223KQ16</accession>
<dbReference type="InterPro" id="IPR002502">
    <property type="entry name" value="Amidase_domain"/>
</dbReference>
<dbReference type="SMART" id="SM00644">
    <property type="entry name" value="Ami_2"/>
    <property type="match status" value="1"/>
</dbReference>
<dbReference type="CDD" id="cd06583">
    <property type="entry name" value="PGRP"/>
    <property type="match status" value="1"/>
</dbReference>
<organism evidence="9 10">
    <name type="scientific">Sutcliffiella cohnii</name>
    <dbReference type="NCBI Taxonomy" id="33932"/>
    <lineage>
        <taxon>Bacteria</taxon>
        <taxon>Bacillati</taxon>
        <taxon>Bacillota</taxon>
        <taxon>Bacilli</taxon>
        <taxon>Bacillales</taxon>
        <taxon>Bacillaceae</taxon>
        <taxon>Sutcliffiella</taxon>
    </lineage>
</organism>
<evidence type="ECO:0000256" key="2">
    <source>
        <dbReference type="ARBA" id="ARBA00011901"/>
    </source>
</evidence>
<evidence type="ECO:0000256" key="7">
    <source>
        <dbReference type="SAM" id="SignalP"/>
    </source>
</evidence>
<dbReference type="GO" id="GO:0008745">
    <property type="term" value="F:N-acetylmuramoyl-L-alanine amidase activity"/>
    <property type="evidence" value="ECO:0007669"/>
    <property type="project" value="UniProtKB-EC"/>
</dbReference>
<evidence type="ECO:0000256" key="6">
    <source>
        <dbReference type="ARBA" id="ARBA00032390"/>
    </source>
</evidence>
<evidence type="ECO:0000256" key="5">
    <source>
        <dbReference type="ARBA" id="ARBA00030881"/>
    </source>
</evidence>
<evidence type="ECO:0000256" key="3">
    <source>
        <dbReference type="ARBA" id="ARBA00022801"/>
    </source>
</evidence>
<evidence type="ECO:0000256" key="1">
    <source>
        <dbReference type="ARBA" id="ARBA00001561"/>
    </source>
</evidence>
<dbReference type="Gene3D" id="3.40.80.10">
    <property type="entry name" value="Peptidoglycan recognition protein-like"/>
    <property type="match status" value="1"/>
</dbReference>
<name>A0A223KQ16_9BACI</name>
<dbReference type="PANTHER" id="PTHR30417">
    <property type="entry name" value="N-ACETYLMURAMOYL-L-ALANINE AMIDASE AMID"/>
    <property type="match status" value="1"/>
</dbReference>
<dbReference type="GO" id="GO:0071555">
    <property type="term" value="P:cell wall organization"/>
    <property type="evidence" value="ECO:0007669"/>
    <property type="project" value="UniProtKB-KW"/>
</dbReference>
<dbReference type="InterPro" id="IPR051206">
    <property type="entry name" value="NAMLAA_amidase_2"/>
</dbReference>
<reference evidence="9 10" key="1">
    <citation type="submission" date="2016-12" db="EMBL/GenBank/DDBJ databases">
        <title>The whole genome sequencing and assembly of Bacillus cohnii DSM 6307T strain.</title>
        <authorList>
            <person name="Lee Y.-J."/>
            <person name="Yi H."/>
            <person name="Bahn Y.-S."/>
            <person name="Kim J.F."/>
            <person name="Lee D.-W."/>
        </authorList>
    </citation>
    <scope>NUCLEOTIDE SEQUENCE [LARGE SCALE GENOMIC DNA]</scope>
    <source>
        <strain evidence="9 10">DSM 6307</strain>
    </source>
</reference>
<keyword evidence="7" id="KW-0732">Signal</keyword>
<dbReference type="EMBL" id="CP018866">
    <property type="protein sequence ID" value="AST91549.1"/>
    <property type="molecule type" value="Genomic_DNA"/>
</dbReference>
<dbReference type="PANTHER" id="PTHR30417:SF1">
    <property type="entry name" value="N-ACETYLMURAMOYL-L-ALANINE AMIDASE AMID"/>
    <property type="match status" value="1"/>
</dbReference>
<feature type="chain" id="PRO_5039428926" description="N-acetylmuramoyl-L-alanine amidase" evidence="7">
    <location>
        <begin position="24"/>
        <end position="236"/>
    </location>
</feature>
<dbReference type="EC" id="3.5.1.28" evidence="2"/>
<keyword evidence="4" id="KW-0961">Cell wall biogenesis/degradation</keyword>
<dbReference type="RefSeq" id="WP_066413595.1">
    <property type="nucleotide sequence ID" value="NZ_CP018866.1"/>
</dbReference>
<dbReference type="GO" id="GO:0009254">
    <property type="term" value="P:peptidoglycan turnover"/>
    <property type="evidence" value="ECO:0007669"/>
    <property type="project" value="TreeGrafter"/>
</dbReference>
<dbReference type="STRING" id="1314751.GCA_001591425_01271"/>
<dbReference type="GO" id="GO:0009253">
    <property type="term" value="P:peptidoglycan catabolic process"/>
    <property type="evidence" value="ECO:0007669"/>
    <property type="project" value="InterPro"/>
</dbReference>
<dbReference type="Proteomes" id="UP000215224">
    <property type="component" value="Chromosome"/>
</dbReference>
<gene>
    <name evidence="9" type="ORF">BC6307_09770</name>
</gene>
<proteinExistence type="predicted"/>
<feature type="signal peptide" evidence="7">
    <location>
        <begin position="1"/>
        <end position="23"/>
    </location>
</feature>
<evidence type="ECO:0000313" key="10">
    <source>
        <dbReference type="Proteomes" id="UP000215224"/>
    </source>
</evidence>
<sequence length="236" mass="27365">MKKIATILCVVMFVNGCSNVATTNVERDEEVSLVKKEDELTYKKPNTNPSESLHITPYYLPDENSRRRTAEVTHVMIHYTSNAARNPQNPYMLENIYSLFEEYGVSAHYIINREGNIFQLVDENRVAFHAGKGMDLNFLEYRNNMNEYSIGIELMAIGTKEEMSLNLKEGQYELIPTSHIGYTDEQYDSLAKLLEDLYERYPKVLRNRENVVGHDEYAPVRKSDPGSLFEWERIGF</sequence>
<dbReference type="KEGG" id="bcoh:BC6307_09770"/>
<keyword evidence="10" id="KW-1185">Reference proteome</keyword>
<evidence type="ECO:0000313" key="9">
    <source>
        <dbReference type="EMBL" id="AST91549.1"/>
    </source>
</evidence>
<protein>
    <recommendedName>
        <fullName evidence="2">N-acetylmuramoyl-L-alanine amidase</fullName>
        <ecNumber evidence="2">3.5.1.28</ecNumber>
    </recommendedName>
    <alternativeName>
        <fullName evidence="6">Autolysin</fullName>
    </alternativeName>
    <alternativeName>
        <fullName evidence="5">Cell wall hydrolase</fullName>
    </alternativeName>
</protein>
<keyword evidence="3" id="KW-0378">Hydrolase</keyword>
<dbReference type="InterPro" id="IPR036505">
    <property type="entry name" value="Amidase/PGRP_sf"/>
</dbReference>
<dbReference type="AlphaFoldDB" id="A0A223KQ16"/>